<feature type="compositionally biased region" description="Low complexity" evidence="1">
    <location>
        <begin position="269"/>
        <end position="279"/>
    </location>
</feature>
<organism evidence="2 3">
    <name type="scientific">Muraenolepis orangiensis</name>
    <name type="common">Patagonian moray cod</name>
    <dbReference type="NCBI Taxonomy" id="630683"/>
    <lineage>
        <taxon>Eukaryota</taxon>
        <taxon>Metazoa</taxon>
        <taxon>Chordata</taxon>
        <taxon>Craniata</taxon>
        <taxon>Vertebrata</taxon>
        <taxon>Euteleostomi</taxon>
        <taxon>Actinopterygii</taxon>
        <taxon>Neopterygii</taxon>
        <taxon>Teleostei</taxon>
        <taxon>Neoteleostei</taxon>
        <taxon>Acanthomorphata</taxon>
        <taxon>Zeiogadaria</taxon>
        <taxon>Gadariae</taxon>
        <taxon>Gadiformes</taxon>
        <taxon>Muraenolepidoidei</taxon>
        <taxon>Muraenolepididae</taxon>
        <taxon>Muraenolepis</taxon>
    </lineage>
</organism>
<feature type="region of interest" description="Disordered" evidence="1">
    <location>
        <begin position="1"/>
        <end position="31"/>
    </location>
</feature>
<evidence type="ECO:0000313" key="2">
    <source>
        <dbReference type="EMBL" id="KAJ3581978.1"/>
    </source>
</evidence>
<sequence length="286" mass="31128">MGVPVPRPTSSAPRRAALWTGHHRRSPRSSIHSECMVMPVFRVGHRPLPLQQPPLPRIFGTTAPAPPGWRPEPGGAAACPLARRCGRWRLRPPPPIMLDQLETARMRSAPASTSRCHSAAAPERTATTLPNRRTTDHHCYHRCTTLQHPTPLLPAWTTQEPRARIRHPVFFVHPAQRLSQVHTPLPWAARGAPNDNLDRDQHVSDAQRQSRHPLEHLSHCYPLDAGGRALPSDRGTLKTSREPTQRRALAVRGPCDGLARGGLGGGAGDAASPGTGPAGLVRAIVT</sequence>
<comment type="caution">
    <text evidence="2">The sequence shown here is derived from an EMBL/GenBank/DDBJ whole genome shotgun (WGS) entry which is preliminary data.</text>
</comment>
<dbReference type="EMBL" id="JANIIK010001708">
    <property type="protein sequence ID" value="KAJ3581978.1"/>
    <property type="molecule type" value="Genomic_DNA"/>
</dbReference>
<proteinExistence type="predicted"/>
<dbReference type="Proteomes" id="UP001148018">
    <property type="component" value="Unassembled WGS sequence"/>
</dbReference>
<dbReference type="AlphaFoldDB" id="A0A9Q0D4V2"/>
<reference evidence="2" key="1">
    <citation type="submission" date="2022-07" db="EMBL/GenBank/DDBJ databases">
        <title>Chromosome-level genome of Muraenolepis orangiensis.</title>
        <authorList>
            <person name="Kim J."/>
        </authorList>
    </citation>
    <scope>NUCLEOTIDE SEQUENCE</scope>
    <source>
        <strain evidence="2">KU_S4_2022</strain>
        <tissue evidence="2">Muscle</tissue>
    </source>
</reference>
<evidence type="ECO:0000313" key="3">
    <source>
        <dbReference type="Proteomes" id="UP001148018"/>
    </source>
</evidence>
<gene>
    <name evidence="2" type="ORF">NHX12_016023</name>
</gene>
<name>A0A9Q0D4V2_9TELE</name>
<keyword evidence="3" id="KW-1185">Reference proteome</keyword>
<feature type="region of interest" description="Disordered" evidence="1">
    <location>
        <begin position="218"/>
        <end position="247"/>
    </location>
</feature>
<evidence type="ECO:0000256" key="1">
    <source>
        <dbReference type="SAM" id="MobiDB-lite"/>
    </source>
</evidence>
<accession>A0A9Q0D4V2</accession>
<protein>
    <submittedName>
        <fullName evidence="2">Uncharacterized protein</fullName>
    </submittedName>
</protein>
<feature type="compositionally biased region" description="Basic and acidic residues" evidence="1">
    <location>
        <begin position="235"/>
        <end position="245"/>
    </location>
</feature>
<feature type="region of interest" description="Disordered" evidence="1">
    <location>
        <begin position="266"/>
        <end position="286"/>
    </location>
</feature>